<dbReference type="Proteomes" id="UP000652761">
    <property type="component" value="Unassembled WGS sequence"/>
</dbReference>
<evidence type="ECO:0000313" key="2">
    <source>
        <dbReference type="Proteomes" id="UP000652761"/>
    </source>
</evidence>
<proteinExistence type="predicted"/>
<protein>
    <submittedName>
        <fullName evidence="1">Uncharacterized protein</fullName>
    </submittedName>
</protein>
<gene>
    <name evidence="1" type="ORF">Taro_039800</name>
</gene>
<organism evidence="1 2">
    <name type="scientific">Colocasia esculenta</name>
    <name type="common">Wild taro</name>
    <name type="synonym">Arum esculentum</name>
    <dbReference type="NCBI Taxonomy" id="4460"/>
    <lineage>
        <taxon>Eukaryota</taxon>
        <taxon>Viridiplantae</taxon>
        <taxon>Streptophyta</taxon>
        <taxon>Embryophyta</taxon>
        <taxon>Tracheophyta</taxon>
        <taxon>Spermatophyta</taxon>
        <taxon>Magnoliopsida</taxon>
        <taxon>Liliopsida</taxon>
        <taxon>Araceae</taxon>
        <taxon>Aroideae</taxon>
        <taxon>Colocasieae</taxon>
        <taxon>Colocasia</taxon>
    </lineage>
</organism>
<keyword evidence="2" id="KW-1185">Reference proteome</keyword>
<sequence>MALRLSWRPSWQGRC</sequence>
<reference evidence="1" key="1">
    <citation type="submission" date="2017-07" db="EMBL/GenBank/DDBJ databases">
        <title>Taro Niue Genome Assembly and Annotation.</title>
        <authorList>
            <person name="Atibalentja N."/>
            <person name="Keating K."/>
            <person name="Fields C.J."/>
        </authorList>
    </citation>
    <scope>NUCLEOTIDE SEQUENCE</scope>
    <source>
        <strain evidence="1">Niue_2</strain>
        <tissue evidence="1">Leaf</tissue>
    </source>
</reference>
<comment type="caution">
    <text evidence="1">The sequence shown here is derived from an EMBL/GenBank/DDBJ whole genome shotgun (WGS) entry which is preliminary data.</text>
</comment>
<dbReference type="EMBL" id="NMUH01003753">
    <property type="protein sequence ID" value="MQM06968.1"/>
    <property type="molecule type" value="Genomic_DNA"/>
</dbReference>
<name>A0A843WJY4_COLES</name>
<accession>A0A843WJY4</accession>
<evidence type="ECO:0000313" key="1">
    <source>
        <dbReference type="EMBL" id="MQM06968.1"/>
    </source>
</evidence>